<dbReference type="CTD" id="654231"/>
<sequence length="1648" mass="187292">MDSSCAKVFSSNITRVGSDHVNYLYDLLKVQPAIPLKINDVKKTTCDYIPKTDKCYIPKRKSRLKVKTVRDIRKSFEQDTYAYLLTDLETQQNILFKKIRHGSSGDCNTKKMAKSILRGDTPVSKSTWQMLINLNPEDHKYPRQFVLCDGKFIQVNGSFGGNRKTICNYDLANKSLPAQNIKMKFPGDNKVNRKKSLLRNSLTVRFKPGPFCRKKILDTSYQKYHVGNTELLDLPKPGIDIFPTYGIALEPTITNFLNNLRHEDGTITRKWAELAVSVLGTIEKSKAVPLEKNCITFDLAYKYNKKKLLMRRDSEIFLDMSESINKDLQTQETDVEAEIEEMLKKIVDSVEISLVQDSFFVKEDILKPVSCKDMNSIDTLPLVKDKSKRKFGELDRLDVTVITLPETAQRTSSQTCSKMYCGLGCICASLAGSYNIKQHCGRVECMFHCKCDFTYKGDLSCADGSSLFPVLFNIDSEMNLNLAKEEQKFHQTVIVAGEKRILLKGEKRNWKTSKKYADFYSNMSLKHEHQKKRQLTVVALKLNCENIESWCMVHNLYKCFCKGRFVETCASLSSEAVVKESPPMDAISNSVEHLEENLKETSDKDESLVLSTKSEQVNSEKQSKSYYNSLTKHNKVHSLKDLDNSSYDMSIKQKTKYDPLVNKIKYKKVITKNIQTEHESSVPEFVNTQRVMVTRHSIKKTNVKENCLVNKEKQHETSDSESKDSDSWGDQSMTSSRTNAYEGRKYSNGYYKNTNYKILNMEKNDKRLQEKLASIHRKIYGNEPVKPPTTNDDAGILQLLCDPTVNNEEMEPKAKRKRLGNTKLVAWLETNYKLYKKRNDKGLKDCLEAPQQGKVALHSWDFILKRYRERKNLFLVSNVPPYRIFMAVNTRNPFFANCININDIRFADLNKYPQTVKNLLINASDLKDNFCILRGLACCWELIGSVAKVNENSEQKDNENDEISQINIETFNVKSSDMESSKIETFNVIPCCSIETFNLESSNLGSPDMDSFNINSPNTDSCGLGSSNMRSSDIESINLESSSVESFSMDNGSSDSFRVESVETKSTHKESTNKESTNKESTNKESTKKESTTTKSTNTESTNMESLSVCSQVNSGTNNKSLAEKIEHKDISTNGNTLSPLDAGSSKWFVMTIEHDFSEIRFFKKGFFVKYESIINAVNVARLSGKTVRLSSKKFTQTDLPQFGIYAIPNNNEYCVFVGPYEMEDPLGIETIKTILDVRRMKRTRGFWITTNKIDNLKVVENPLSFVPSTNNESNSAMPLETHFQTNDDTKIIQRDDITDAQDSISPNKIETSPSKPGIKIVKPIKIRKTNGFYHLASDGVLKKIALKSFRKNPSSSKAVPVVINIEESNGPSLLKPNLFPNDFNPKPVPETSQGLVSEPISQIKISSVFSTKTHTTTKPERGMFILKPEEINRKLVNNKLMTEMPSREECEIIKATQKYSVSASNTNNISTPSDDVCIISDDEHDSSDPTENCNFWSDIWIECTSVPNLGWIAGIRNSNNMISYKLPDSEFSDFYTEDEAFTRINMELCKRINSPLVDLKWKINESNGKLKGQEINPEHLYPDYTLTQEGLVHTSGMLKKDMKNIKTYSKSQMKSKKNISKSSSDIDKVDVQPRNVENSEASKEQRH</sequence>
<feature type="compositionally biased region" description="Polar residues" evidence="1">
    <location>
        <begin position="728"/>
        <end position="739"/>
    </location>
</feature>
<feature type="compositionally biased region" description="Low complexity" evidence="1">
    <location>
        <begin position="1093"/>
        <end position="1103"/>
    </location>
</feature>
<evidence type="ECO:0000256" key="1">
    <source>
        <dbReference type="SAM" id="MobiDB-lite"/>
    </source>
</evidence>
<dbReference type="InterPro" id="IPR032060">
    <property type="entry name" value="MGA_dom"/>
</dbReference>
<feature type="region of interest" description="Disordered" evidence="1">
    <location>
        <begin position="1610"/>
        <end position="1648"/>
    </location>
</feature>
<feature type="region of interest" description="Disordered" evidence="1">
    <location>
        <begin position="1043"/>
        <end position="1116"/>
    </location>
</feature>
<name>A0A9J7IWF1_SPOLT</name>
<dbReference type="GeneID" id="111358605"/>
<feature type="compositionally biased region" description="Basic and acidic residues" evidence="1">
    <location>
        <begin position="710"/>
        <end position="726"/>
    </location>
</feature>
<gene>
    <name evidence="4" type="primary">LOC111358605</name>
</gene>
<dbReference type="OrthoDB" id="6119313at2759"/>
<feature type="region of interest" description="Disordered" evidence="1">
    <location>
        <begin position="704"/>
        <end position="740"/>
    </location>
</feature>
<feature type="compositionally biased region" description="Polar residues" evidence="1">
    <location>
        <begin position="1043"/>
        <end position="1056"/>
    </location>
</feature>
<reference evidence="4" key="1">
    <citation type="submission" date="2025-08" db="UniProtKB">
        <authorList>
            <consortium name="RefSeq"/>
        </authorList>
    </citation>
    <scope>IDENTIFICATION</scope>
    <source>
        <strain evidence="4">Ishihara</strain>
        <tissue evidence="4">Whole body</tissue>
    </source>
</reference>
<dbReference type="Pfam" id="PF16059">
    <property type="entry name" value="MGA_dom"/>
    <property type="match status" value="1"/>
</dbReference>
<feature type="compositionally biased region" description="Polar residues" evidence="1">
    <location>
        <begin position="1104"/>
        <end position="1116"/>
    </location>
</feature>
<dbReference type="KEGG" id="sliu:111358605"/>
<feature type="compositionally biased region" description="Polar residues" evidence="1">
    <location>
        <begin position="1012"/>
        <end position="1029"/>
    </location>
</feature>
<evidence type="ECO:0000259" key="2">
    <source>
        <dbReference type="Pfam" id="PF16059"/>
    </source>
</evidence>
<keyword evidence="3" id="KW-1185">Reference proteome</keyword>
<accession>A0A9J7IWF1</accession>
<dbReference type="Proteomes" id="UP000301870">
    <property type="component" value="Chromosome 27"/>
</dbReference>
<dbReference type="RefSeq" id="XP_022829586.1">
    <property type="nucleotide sequence ID" value="XM_022973818.1"/>
</dbReference>
<feature type="domain" description="MGA conserved" evidence="2">
    <location>
        <begin position="412"/>
        <end position="454"/>
    </location>
</feature>
<feature type="region of interest" description="Disordered" evidence="1">
    <location>
        <begin position="1008"/>
        <end position="1029"/>
    </location>
</feature>
<organism evidence="3 4">
    <name type="scientific">Spodoptera litura</name>
    <name type="common">Asian cotton leafworm</name>
    <dbReference type="NCBI Taxonomy" id="69820"/>
    <lineage>
        <taxon>Eukaryota</taxon>
        <taxon>Metazoa</taxon>
        <taxon>Ecdysozoa</taxon>
        <taxon>Arthropoda</taxon>
        <taxon>Hexapoda</taxon>
        <taxon>Insecta</taxon>
        <taxon>Pterygota</taxon>
        <taxon>Neoptera</taxon>
        <taxon>Endopterygota</taxon>
        <taxon>Lepidoptera</taxon>
        <taxon>Glossata</taxon>
        <taxon>Ditrysia</taxon>
        <taxon>Noctuoidea</taxon>
        <taxon>Noctuidae</taxon>
        <taxon>Amphipyrinae</taxon>
        <taxon>Spodoptera</taxon>
    </lineage>
</organism>
<feature type="compositionally biased region" description="Basic and acidic residues" evidence="1">
    <location>
        <begin position="1057"/>
        <end position="1092"/>
    </location>
</feature>
<evidence type="ECO:0000313" key="3">
    <source>
        <dbReference type="Proteomes" id="UP000301870"/>
    </source>
</evidence>
<evidence type="ECO:0000313" key="4">
    <source>
        <dbReference type="RefSeq" id="XP_022829586.1"/>
    </source>
</evidence>
<proteinExistence type="predicted"/>
<protein>
    <submittedName>
        <fullName evidence="4">Uncharacterized protein LOC111358605 isoform X1</fullName>
    </submittedName>
</protein>